<evidence type="ECO:0000313" key="2">
    <source>
        <dbReference type="EMBL" id="KDO27233.1"/>
    </source>
</evidence>
<proteinExistence type="predicted"/>
<sequence length="283" mass="31466">MSNQDGPPPPLRPTPDKTLDYPSEEPLHVEWATSDEVNVAKQDTLCLVRETELQKLVLNAPHFLFYWNTNSDDDRGQWDCLQSSLKLYTGPAIDKSRIIQMNPSSDKAQGGTLMLPSSRNLSLPPGTYRLVLLRKEEIDGRKVRSVLGKSPALHVYVGVNSVHTVFGTTPFVDVKTVRCAMAIVDNATDTAIVSSLPVQEVSEPWLRAASYEVELANAIAMLRTQKQLMSHESNPAATLEVQDATIEWCNGVRQATQTEVEALDKRLDARMRSGTKYSKWATT</sequence>
<evidence type="ECO:0000256" key="1">
    <source>
        <dbReference type="SAM" id="MobiDB-lite"/>
    </source>
</evidence>
<dbReference type="AlphaFoldDB" id="A0A067C9T8"/>
<dbReference type="RefSeq" id="XP_012202010.1">
    <property type="nucleotide sequence ID" value="XM_012346620.1"/>
</dbReference>
<dbReference type="KEGG" id="spar:SPRG_07482"/>
<feature type="compositionally biased region" description="Pro residues" evidence="1">
    <location>
        <begin position="1"/>
        <end position="13"/>
    </location>
</feature>
<feature type="region of interest" description="Disordered" evidence="1">
    <location>
        <begin position="1"/>
        <end position="22"/>
    </location>
</feature>
<dbReference type="EMBL" id="KK583218">
    <property type="protein sequence ID" value="KDO27233.1"/>
    <property type="molecule type" value="Genomic_DNA"/>
</dbReference>
<evidence type="ECO:0000313" key="3">
    <source>
        <dbReference type="Proteomes" id="UP000030745"/>
    </source>
</evidence>
<gene>
    <name evidence="2" type="ORF">SPRG_07482</name>
</gene>
<keyword evidence="3" id="KW-1185">Reference proteome</keyword>
<dbReference type="Proteomes" id="UP000030745">
    <property type="component" value="Unassembled WGS sequence"/>
</dbReference>
<protein>
    <submittedName>
        <fullName evidence="2">Uncharacterized protein</fullName>
    </submittedName>
</protein>
<dbReference type="OrthoDB" id="72727at2759"/>
<dbReference type="GeneID" id="24129754"/>
<name>A0A067C9T8_SAPPC</name>
<reference evidence="2 3" key="1">
    <citation type="journal article" date="2013" name="PLoS Genet.">
        <title>Distinctive expansion of potential virulence genes in the genome of the oomycete fish pathogen Saprolegnia parasitica.</title>
        <authorList>
            <person name="Jiang R.H."/>
            <person name="de Bruijn I."/>
            <person name="Haas B.J."/>
            <person name="Belmonte R."/>
            <person name="Lobach L."/>
            <person name="Christie J."/>
            <person name="van den Ackerveken G."/>
            <person name="Bottin A."/>
            <person name="Bulone V."/>
            <person name="Diaz-Moreno S.M."/>
            <person name="Dumas B."/>
            <person name="Fan L."/>
            <person name="Gaulin E."/>
            <person name="Govers F."/>
            <person name="Grenville-Briggs L.J."/>
            <person name="Horner N.R."/>
            <person name="Levin J.Z."/>
            <person name="Mammella M."/>
            <person name="Meijer H.J."/>
            <person name="Morris P."/>
            <person name="Nusbaum C."/>
            <person name="Oome S."/>
            <person name="Phillips A.J."/>
            <person name="van Rooyen D."/>
            <person name="Rzeszutek E."/>
            <person name="Saraiva M."/>
            <person name="Secombes C.J."/>
            <person name="Seidl M.F."/>
            <person name="Snel B."/>
            <person name="Stassen J.H."/>
            <person name="Sykes S."/>
            <person name="Tripathy S."/>
            <person name="van den Berg H."/>
            <person name="Vega-Arreguin J.C."/>
            <person name="Wawra S."/>
            <person name="Young S.K."/>
            <person name="Zeng Q."/>
            <person name="Dieguez-Uribeondo J."/>
            <person name="Russ C."/>
            <person name="Tyler B.M."/>
            <person name="van West P."/>
        </authorList>
    </citation>
    <scope>NUCLEOTIDE SEQUENCE [LARGE SCALE GENOMIC DNA]</scope>
    <source>
        <strain evidence="2 3">CBS 223.65</strain>
    </source>
</reference>
<dbReference type="VEuPathDB" id="FungiDB:SPRG_07482"/>
<organism evidence="2 3">
    <name type="scientific">Saprolegnia parasitica (strain CBS 223.65)</name>
    <dbReference type="NCBI Taxonomy" id="695850"/>
    <lineage>
        <taxon>Eukaryota</taxon>
        <taxon>Sar</taxon>
        <taxon>Stramenopiles</taxon>
        <taxon>Oomycota</taxon>
        <taxon>Saprolegniomycetes</taxon>
        <taxon>Saprolegniales</taxon>
        <taxon>Saprolegniaceae</taxon>
        <taxon>Saprolegnia</taxon>
    </lineage>
</organism>
<accession>A0A067C9T8</accession>